<dbReference type="EMBL" id="JADEVV010000001">
    <property type="protein sequence ID" value="MBE9252377.1"/>
    <property type="molecule type" value="Genomic_DNA"/>
</dbReference>
<dbReference type="Pfam" id="PF20171">
    <property type="entry name" value="OpcA_G6PD_C"/>
    <property type="match status" value="1"/>
</dbReference>
<dbReference type="PANTHER" id="PTHR38658">
    <property type="entry name" value="OXPP CYCLE PROTEIN OPCA-RELATED"/>
    <property type="match status" value="1"/>
</dbReference>
<proteinExistence type="predicted"/>
<feature type="domain" description="Glucose-6-phosphate dehydrogenase assembly protein OpcA N-terminal" evidence="2">
    <location>
        <begin position="142"/>
        <end position="260"/>
    </location>
</feature>
<comment type="caution">
    <text evidence="4">The sequence shown here is derived from an EMBL/GenBank/DDBJ whole genome shotgun (WGS) entry which is preliminary data.</text>
</comment>
<dbReference type="SUPFAM" id="SSF47090">
    <property type="entry name" value="PGBD-like"/>
    <property type="match status" value="1"/>
</dbReference>
<evidence type="ECO:0000259" key="1">
    <source>
        <dbReference type="Pfam" id="PF01471"/>
    </source>
</evidence>
<keyword evidence="5" id="KW-1185">Reference proteome</keyword>
<feature type="domain" description="Peptidoglycan binding-like" evidence="1">
    <location>
        <begin position="59"/>
        <end position="108"/>
    </location>
</feature>
<accession>A0ABR9VM05</accession>
<organism evidence="4 5">
    <name type="scientific">Synechocystis salina LEGE 00031</name>
    <dbReference type="NCBI Taxonomy" id="1828736"/>
    <lineage>
        <taxon>Bacteria</taxon>
        <taxon>Bacillati</taxon>
        <taxon>Cyanobacteriota</taxon>
        <taxon>Cyanophyceae</taxon>
        <taxon>Synechococcales</taxon>
        <taxon>Merismopediaceae</taxon>
        <taxon>Synechocystis</taxon>
    </lineage>
</organism>
<reference evidence="4 5" key="1">
    <citation type="submission" date="2020-10" db="EMBL/GenBank/DDBJ databases">
        <authorList>
            <person name="Castelo-Branco R."/>
            <person name="Eusebio N."/>
            <person name="Adriana R."/>
            <person name="Vieira A."/>
            <person name="Brugerolle De Fraissinette N."/>
            <person name="Rezende De Castro R."/>
            <person name="Schneider M.P."/>
            <person name="Vasconcelos V."/>
            <person name="Leao P.N."/>
        </authorList>
    </citation>
    <scope>NUCLEOTIDE SEQUENCE [LARGE SCALE GENOMIC DNA]</scope>
    <source>
        <strain evidence="4 5">LEGE 00031</strain>
    </source>
</reference>
<gene>
    <name evidence="4" type="primary">opcA</name>
    <name evidence="4" type="ORF">IQ217_00605</name>
</gene>
<dbReference type="Pfam" id="PF01471">
    <property type="entry name" value="PG_binding_1"/>
    <property type="match status" value="1"/>
</dbReference>
<dbReference type="RefSeq" id="WP_194018539.1">
    <property type="nucleotide sequence ID" value="NZ_JADEVV010000001.1"/>
</dbReference>
<dbReference type="PANTHER" id="PTHR38658:SF1">
    <property type="entry name" value="OXPP CYCLE PROTEIN OPCA-RELATED"/>
    <property type="match status" value="1"/>
</dbReference>
<evidence type="ECO:0000259" key="2">
    <source>
        <dbReference type="Pfam" id="PF10128"/>
    </source>
</evidence>
<dbReference type="InterPro" id="IPR046802">
    <property type="entry name" value="OpcA_G6PD_C"/>
</dbReference>
<dbReference type="Gene3D" id="1.10.101.10">
    <property type="entry name" value="PGBD-like superfamily/PGBD"/>
    <property type="match status" value="1"/>
</dbReference>
<dbReference type="Proteomes" id="UP000658720">
    <property type="component" value="Unassembled WGS sequence"/>
</dbReference>
<dbReference type="InterPro" id="IPR004555">
    <property type="entry name" value="G6PDH_assembly_OpcA"/>
</dbReference>
<dbReference type="InterPro" id="IPR036365">
    <property type="entry name" value="PGBD-like_sf"/>
</dbReference>
<dbReference type="InterPro" id="IPR046801">
    <property type="entry name" value="OpcA_G6PD_N"/>
</dbReference>
<dbReference type="NCBIfam" id="TIGR00534">
    <property type="entry name" value="OpcA"/>
    <property type="match status" value="1"/>
</dbReference>
<dbReference type="InterPro" id="IPR002477">
    <property type="entry name" value="Peptidoglycan-bd-like"/>
</dbReference>
<sequence length="457" mass="49804">MSTTQAPPLVSLQAPKDVSLEAIESELAQIWQTSAQQEEGLIATRATTFSFLVYEPDGVQSLLAALGYYTGPIDGIAGPRMTAAIKSAQKALGVAVTGLSSPEFKQALQTAFETAHREGNLLSTAERITKPYSPDLEGSGIADTIAASNPCRIITLCPTAEDDQGVQAQLSAYCPIQKTQHNTLICCEYITLRGTSDALERITGVITELMLPTLPKYVWWKASPEMEYGLFQRLLSHADMIIVDSSIFNNPEQDLFQLAQLVNKPEAIADLNWSRLAPWQELTAEAFDPPERRSAVGEIDQISIDYEKGNHAQALMYLGWVASRLQWTPVSYSYQPGVYEIHKIQFCAPNQRAIEAELAGLPLADTGQVLGDLISLKLGSTNTQAECGTVLCSGTVGCMRMEAGGGAQNYRVQQVTALDDQNTEQLLGRQLQRWGRDALYDESMAIVLAILQLSQAG</sequence>
<evidence type="ECO:0000313" key="4">
    <source>
        <dbReference type="EMBL" id="MBE9252377.1"/>
    </source>
</evidence>
<feature type="domain" description="Glucose-6-phosphate dehydrogenase assembly protein OpcA C-terminal" evidence="3">
    <location>
        <begin position="267"/>
        <end position="444"/>
    </location>
</feature>
<protein>
    <submittedName>
        <fullName evidence="4">Glucose-6-phosphate dehydrogenase assembly protein OpcA</fullName>
    </submittedName>
</protein>
<dbReference type="InterPro" id="IPR036366">
    <property type="entry name" value="PGBDSf"/>
</dbReference>
<name>A0ABR9VM05_9SYNC</name>
<dbReference type="Pfam" id="PF10128">
    <property type="entry name" value="OpcA_G6PD_assem"/>
    <property type="match status" value="1"/>
</dbReference>
<evidence type="ECO:0000313" key="5">
    <source>
        <dbReference type="Proteomes" id="UP000658720"/>
    </source>
</evidence>
<evidence type="ECO:0000259" key="3">
    <source>
        <dbReference type="Pfam" id="PF20171"/>
    </source>
</evidence>